<feature type="binding site" evidence="11">
    <location>
        <position position="461"/>
    </location>
    <ligand>
        <name>Ca(2+)</name>
        <dbReference type="ChEBI" id="CHEBI:29108"/>
        <label>1</label>
    </ligand>
</feature>
<evidence type="ECO:0000259" key="15">
    <source>
        <dbReference type="PROSITE" id="PS51046"/>
    </source>
</evidence>
<keyword evidence="16" id="KW-0401">Integrin</keyword>
<dbReference type="Pfam" id="PF08685">
    <property type="entry name" value="GON"/>
    <property type="match status" value="2"/>
</dbReference>
<evidence type="ECO:0000256" key="8">
    <source>
        <dbReference type="ARBA" id="ARBA00023157"/>
    </source>
</evidence>
<feature type="disulfide bond" evidence="12">
    <location>
        <begin position="447"/>
        <end position="491"/>
    </location>
</feature>
<dbReference type="FunFam" id="2.20.100.10:FF:000006">
    <property type="entry name" value="A disintegrin and metalloproteinase with thrombospondin motifs 1"/>
    <property type="match status" value="1"/>
</dbReference>
<keyword evidence="9" id="KW-0325">Glycoprotein</keyword>
<dbReference type="PROSITE" id="PS51046">
    <property type="entry name" value="GON"/>
    <property type="match status" value="1"/>
</dbReference>
<dbReference type="InterPro" id="IPR012314">
    <property type="entry name" value="Pept_M12B_GON-ADAMTSs"/>
</dbReference>
<dbReference type="InterPro" id="IPR036383">
    <property type="entry name" value="TSP1_rpt_sf"/>
</dbReference>
<dbReference type="EMBL" id="SKCS01000118">
    <property type="protein sequence ID" value="TNN16375.1"/>
    <property type="molecule type" value="Genomic_DNA"/>
</dbReference>
<evidence type="ECO:0000256" key="2">
    <source>
        <dbReference type="ARBA" id="ARBA00022525"/>
    </source>
</evidence>
<dbReference type="PANTHER" id="PTHR13723:SF281">
    <property type="entry name" value="PAPILIN"/>
    <property type="match status" value="1"/>
</dbReference>
<proteinExistence type="predicted"/>
<evidence type="ECO:0000256" key="4">
    <source>
        <dbReference type="ARBA" id="ARBA00022723"/>
    </source>
</evidence>
<evidence type="ECO:0000256" key="13">
    <source>
        <dbReference type="PROSITE-ProRule" id="PRU00276"/>
    </source>
</evidence>
<dbReference type="Gene3D" id="2.60.120.830">
    <property type="match status" value="1"/>
</dbReference>
<evidence type="ECO:0000313" key="16">
    <source>
        <dbReference type="EMBL" id="TNN16375.1"/>
    </source>
</evidence>
<evidence type="ECO:0000313" key="17">
    <source>
        <dbReference type="Proteomes" id="UP000311919"/>
    </source>
</evidence>
<evidence type="ECO:0000256" key="10">
    <source>
        <dbReference type="PIRSR" id="PIRSR613273-1"/>
    </source>
</evidence>
<keyword evidence="8 12" id="KW-1015">Disulfide bond</keyword>
<feature type="disulfide bond" evidence="12">
    <location>
        <begin position="743"/>
        <end position="755"/>
    </location>
</feature>
<dbReference type="Pfam" id="PF13688">
    <property type="entry name" value="Reprolysin_5"/>
    <property type="match status" value="1"/>
</dbReference>
<feature type="active site" evidence="10 13">
    <location>
        <position position="508"/>
    </location>
</feature>
<dbReference type="Gene3D" id="2.20.100.10">
    <property type="entry name" value="Thrombospondin type-1 (TSP1) repeat"/>
    <property type="match status" value="2"/>
</dbReference>
<dbReference type="Pfam" id="PF19236">
    <property type="entry name" value="ADAMTS_CR_3"/>
    <property type="match status" value="1"/>
</dbReference>
<keyword evidence="5" id="KW-0378">Hydrolase</keyword>
<keyword evidence="3" id="KW-0645">Protease</keyword>
<evidence type="ECO:0000256" key="3">
    <source>
        <dbReference type="ARBA" id="ARBA00022670"/>
    </source>
</evidence>
<accession>A0A4Z2DIS5</accession>
<feature type="disulfide bond" evidence="12">
    <location>
        <begin position="694"/>
        <end position="705"/>
    </location>
</feature>
<evidence type="ECO:0000259" key="14">
    <source>
        <dbReference type="PROSITE" id="PS50215"/>
    </source>
</evidence>
<dbReference type="OrthoDB" id="5948003at2759"/>
<comment type="cofactor">
    <cofactor evidence="11">
        <name>Zn(2+)</name>
        <dbReference type="ChEBI" id="CHEBI:29105"/>
    </cofactor>
    <text evidence="11">Binds 1 zinc ion per subunit.</text>
</comment>
<comment type="caution">
    <text evidence="16">The sequence shown here is derived from an EMBL/GenBank/DDBJ whole genome shotgun (WGS) entry which is preliminary data.</text>
</comment>
<feature type="binding site" evidence="11">
    <location>
        <position position="614"/>
    </location>
    <ligand>
        <name>Ca(2+)</name>
        <dbReference type="ChEBI" id="CHEBI:29108"/>
        <label>1</label>
    </ligand>
</feature>
<dbReference type="Gene3D" id="3.40.390.10">
    <property type="entry name" value="Collagenase (Catalytic Domain)"/>
    <property type="match status" value="1"/>
</dbReference>
<protein>
    <submittedName>
        <fullName evidence="16">A disintegrin and metalloproteinase with thrombospondin motifs 5</fullName>
    </submittedName>
</protein>
<dbReference type="STRING" id="6182.A0A4Z2DIS5"/>
<dbReference type="Pfam" id="PF19030">
    <property type="entry name" value="TSP1_ADAMTS"/>
    <property type="match status" value="3"/>
</dbReference>
<feature type="disulfide bond" evidence="12">
    <location>
        <begin position="668"/>
        <end position="700"/>
    </location>
</feature>
<dbReference type="GO" id="GO:0031012">
    <property type="term" value="C:extracellular matrix"/>
    <property type="evidence" value="ECO:0007669"/>
    <property type="project" value="TreeGrafter"/>
</dbReference>
<feature type="binding site" evidence="11 13">
    <location>
        <position position="517"/>
    </location>
    <ligand>
        <name>Zn(2+)</name>
        <dbReference type="ChEBI" id="CHEBI:29105"/>
        <note>catalytic</note>
    </ligand>
</feature>
<name>A0A4Z2DIS5_SCHJA</name>
<feature type="disulfide bond" evidence="12">
    <location>
        <begin position="525"/>
        <end position="598"/>
    </location>
</feature>
<dbReference type="InterPro" id="IPR024079">
    <property type="entry name" value="MetalloPept_cat_dom_sf"/>
</dbReference>
<feature type="binding site" evidence="11 13">
    <location>
        <position position="507"/>
    </location>
    <ligand>
        <name>Zn(2+)</name>
        <dbReference type="ChEBI" id="CHEBI:29105"/>
        <note>catalytic</note>
    </ligand>
</feature>
<dbReference type="InterPro" id="IPR013273">
    <property type="entry name" value="ADAMTS/ADAMTS-like"/>
</dbReference>
<evidence type="ECO:0000256" key="11">
    <source>
        <dbReference type="PIRSR" id="PIRSR613273-2"/>
    </source>
</evidence>
<dbReference type="Gene3D" id="3.40.1620.60">
    <property type="match status" value="1"/>
</dbReference>
<dbReference type="InterPro" id="IPR000884">
    <property type="entry name" value="TSP1_rpt"/>
</dbReference>
<dbReference type="Pfam" id="PF17771">
    <property type="entry name" value="ADAMTS_CR_2"/>
    <property type="match status" value="1"/>
</dbReference>
<dbReference type="PANTHER" id="PTHR13723">
    <property type="entry name" value="ADAMTS A DISINTEGRIN AND METALLOPROTEASE WITH THROMBOSPONDIN MOTIFS PROTEASE"/>
    <property type="match status" value="1"/>
</dbReference>
<dbReference type="Pfam" id="PF00090">
    <property type="entry name" value="TSP_1"/>
    <property type="match status" value="2"/>
</dbReference>
<feature type="disulfide bond" evidence="12">
    <location>
        <begin position="732"/>
        <end position="770"/>
    </location>
</feature>
<dbReference type="SUPFAM" id="SSF82895">
    <property type="entry name" value="TSP-1 type 1 repeat"/>
    <property type="match status" value="6"/>
</dbReference>
<dbReference type="InterPro" id="IPR010294">
    <property type="entry name" value="ADAMTS_spacer1"/>
</dbReference>
<keyword evidence="7" id="KW-0482">Metalloprotease</keyword>
<dbReference type="InterPro" id="IPR045371">
    <property type="entry name" value="ADAMTS_CR_3"/>
</dbReference>
<evidence type="ECO:0000256" key="12">
    <source>
        <dbReference type="PIRSR" id="PIRSR613273-3"/>
    </source>
</evidence>
<feature type="disulfide bond" evidence="12">
    <location>
        <begin position="649"/>
        <end position="673"/>
    </location>
</feature>
<dbReference type="PROSITE" id="PS50092">
    <property type="entry name" value="TSP1"/>
    <property type="match status" value="4"/>
</dbReference>
<keyword evidence="17" id="KW-1185">Reference proteome</keyword>
<keyword evidence="11" id="KW-0106">Calcium</keyword>
<feature type="binding site" evidence="11">
    <location>
        <position position="621"/>
    </location>
    <ligand>
        <name>Ca(2+)</name>
        <dbReference type="ChEBI" id="CHEBI:29108"/>
        <label>2</label>
    </ligand>
</feature>
<comment type="subcellular location">
    <subcellularLocation>
        <location evidence="1">Secreted</location>
    </subcellularLocation>
</comment>
<dbReference type="Pfam" id="PF05986">
    <property type="entry name" value="ADAMTS_spacer1"/>
    <property type="match status" value="1"/>
</dbReference>
<reference evidence="16 17" key="1">
    <citation type="submission" date="2019-03" db="EMBL/GenBank/DDBJ databases">
        <title>An improved genome assembly of the fluke Schistosoma japonicum.</title>
        <authorList>
            <person name="Hu W."/>
            <person name="Luo F."/>
            <person name="Yin M."/>
            <person name="Mo X."/>
            <person name="Sun C."/>
            <person name="Wu Q."/>
            <person name="Zhu B."/>
            <person name="Xiang M."/>
            <person name="Wang J."/>
            <person name="Wang Y."/>
            <person name="Zhang T."/>
            <person name="Xu B."/>
            <person name="Zheng H."/>
            <person name="Feng Z."/>
        </authorList>
    </citation>
    <scope>NUCLEOTIDE SEQUENCE [LARGE SCALE GENOMIC DNA]</scope>
    <source>
        <strain evidence="16">HuSjv2</strain>
        <tissue evidence="16">Worms</tissue>
    </source>
</reference>
<gene>
    <name evidence="16" type="ORF">EWB00_000485</name>
</gene>
<evidence type="ECO:0000256" key="7">
    <source>
        <dbReference type="ARBA" id="ARBA00023049"/>
    </source>
</evidence>
<feature type="binding site" evidence="11">
    <location>
        <position position="370"/>
    </location>
    <ligand>
        <name>Ca(2+)</name>
        <dbReference type="ChEBI" id="CHEBI:29108"/>
        <label>2</label>
    </ligand>
</feature>
<evidence type="ECO:0000256" key="5">
    <source>
        <dbReference type="ARBA" id="ARBA00022801"/>
    </source>
</evidence>
<evidence type="ECO:0000256" key="6">
    <source>
        <dbReference type="ARBA" id="ARBA00022833"/>
    </source>
</evidence>
<dbReference type="GO" id="GO:0008270">
    <property type="term" value="F:zinc ion binding"/>
    <property type="evidence" value="ECO:0007669"/>
    <property type="project" value="InterPro"/>
</dbReference>
<keyword evidence="6 11" id="KW-0862">Zinc</keyword>
<dbReference type="Proteomes" id="UP000311919">
    <property type="component" value="Unassembled WGS sequence"/>
</dbReference>
<feature type="domain" description="GON" evidence="15">
    <location>
        <begin position="1938"/>
        <end position="2173"/>
    </location>
</feature>
<dbReference type="GO" id="GO:0030198">
    <property type="term" value="P:extracellular matrix organization"/>
    <property type="evidence" value="ECO:0007669"/>
    <property type="project" value="InterPro"/>
</dbReference>
<feature type="disulfide bond" evidence="12">
    <location>
        <begin position="485"/>
        <end position="614"/>
    </location>
</feature>
<keyword evidence="2" id="KW-0964">Secreted</keyword>
<dbReference type="InterPro" id="IPR041645">
    <property type="entry name" value="ADAMTS_CR_2"/>
</dbReference>
<dbReference type="InterPro" id="IPR050439">
    <property type="entry name" value="ADAMTS_ADAMTS-like"/>
</dbReference>
<sequence>MTSYWLHWFTLQFIEFFSTFNNSLITQLSIKLTFIITILLQILFLSTDCIQLENFHQSSINLFQLYIIKQLPNVTIESIQLDDSSILCNDINNVNMINWKSVLCLAQLNNNSTTMSQNASSVGCNNFQDLNYSIMTSRQHLFHHYHYIKHHKLDDQFEQRIESFNQLMNCLQFINTSLNYHIIKQSDNYCNKLFLDKSTNQCVVTTLNQQRFQRTNSNCNQPNWLHTFNSSYHQKQHFETTTSMMLSSHFTKQHLKQLRGIHKNHFRLKRHNWKPISSSTNDISTYLMNLYGYSQSVRMDQKRIFVVDHPSSTISLPSAVDKSTSSIPDVPHSLTIELLANNLDKKDIDSNDDNKNPILSFQYVEPHTVELLVVVTERMRRQFGPFINEYLLSTMTTVSTLLRHPSLKASFQLSIVDIILLDPVYARRHNLEDWLNSKQEQVMARFCKWVNRLRTPTYTWDSAILLNVGHFKSTALGVAHYRSMCNPESSCLAVLDRGFGTGHIIAHELGHQLGAKHDFELNSDCGLEEQNHHVVDTPTWSNTHDLKLGTYPYYQGDDEWDYKESYRNSVHQYEFIRRDTIMSGTLYFDQFPLRWSACSRQAIHSFVESNAANCLRHTNADKTFYSVKKLASHYVDNRPGKIFSLNQQCEFVLKNKGTQFCGQMLPVCRQLYCQDSEHRSCLPMEAAWAEGTPCGDNKWCIQGQCISVNENPTPLHGSWGEWGSWSQCSRSCGGGVQFSERECNNPEPRNGGDFCHGTRTRMRSCGIEPCEKQLNIRQMLCDKIDGYYKGQLKAYFPKLGEPTSCNLICLHNSHSVPHTISLPDGTPCYAQRDDICIQGKCWETGCDGILGSRLRFDHCRVCGGDNSTCEEIKGVFNGNTLTPPGTYPRGLITAVRIPRGVTNAFVRKVSDRNTAYSSDSYDDFMLLIFEELKTQIRRGETREPFAGAELYYSGSRSREEIVSITGRLNKDVNIVIRVENSHTTQSLPRVEYSYFIDKSQKNNSLYFIAENEARLAEERINRRTGRSQNTFKSLETSEKLINSVKSSPGKWQDKPQVYFVWRISELPTGCTTCAGNVTTPAECYPLVPKDSERSQFSQFDLFRPVADYLCASMPRPPPVFRRCSDYCGVRWSAKPVPILKSSNNIQEFHTSSCSARCGEGREAVMYVCEEYIIPAEQKDKSKGIWRAAQLGELVCYKAGLGSAPTQPAYITCKGTCHPVHWVLSNWTECTNSCGDGKRKRTLSCQDEIEQNWPLNECIQHIESTHQQLNNSQQFVTNKLAEEILLKYQQITNNYHQFIEQNLYIEQYNDCFSLSSCRNDMNWLVTEWSECQPLNEQMKIHCRQFDNNNNNLHQNNTLHNNIIGIHYRNVTCNLRDNIHYHNELAKYIEISLNHMNSIQLNVNFCRKASRIGEFLDEPNNHELCYQPNCYRWGNAQITKCSVSCGIGVKQIKIPCERITLKNELDNSSSNDKKITLNGIHIVENDKCMQNLQYIPRLFTDKLNSTIYVETIERRIDNVQDIIPLKVDNINQPILLPCNEASCDLRVPAWRTTSWSACSSSCGLGIRLRQVMCVLETHNANLNKHHSVSYTSIFTASQSDVEVVDSQICNAALLPMPTEQETCLEAPCPVWRAEEWQDCIGECEYGIQYRHVRCVIELTSLQKISKHLQTSENDDTDDDSLRLSLNNPDSSSLIRRSRSANIMDVDEERCRNAGPKPISEKPCLLNNSCPYWHKSEWSSCSVNCGMGIRLRQVDCRFINGTVIDVEALNNNQTTYYNMEALHVNSLQHVIQTIKKGSTIRNKCQGPRPIDKIPCRTRPCTGTEVFWWPVTSSECNVTRCEMIKRERIIKCINPKLGPIHDSACNHLEKPLNWTICELFKCKRFKWSTGSWSLCPNTCELRMRNRQVKCVDDLGNEYSENLCPANLKPNNRALCPNLCSDVPKSCWELKLRYPSADDGTYQLLIENYLVYIYCGNMNTSNPLEYINLRQINYAGSSEFLQPYPDSKWCPSINENNSLLHASENIYHIHSNIDSSNDITESLLTNMEVNTINCPKCPTVSNLASKTFYHKIRLDIYSLGVKIDDTRFSHTIGSSIMPYGTAKDCFSSTICPQGQFQIDLRGTNFKVSVKTQWTVNKHSDGVSHIHRLQDGQLIYGRCGGQCTGCWPQSGLFLELKTD</sequence>
<feature type="binding site" evidence="11 13">
    <location>
        <position position="511"/>
    </location>
    <ligand>
        <name>Zn(2+)</name>
        <dbReference type="ChEBI" id="CHEBI:29105"/>
        <note>catalytic</note>
    </ligand>
</feature>
<organism evidence="16 17">
    <name type="scientific">Schistosoma japonicum</name>
    <name type="common">Blood fluke</name>
    <dbReference type="NCBI Taxonomy" id="6182"/>
    <lineage>
        <taxon>Eukaryota</taxon>
        <taxon>Metazoa</taxon>
        <taxon>Spiralia</taxon>
        <taxon>Lophotrochozoa</taxon>
        <taxon>Platyhelminthes</taxon>
        <taxon>Trematoda</taxon>
        <taxon>Digenea</taxon>
        <taxon>Strigeidida</taxon>
        <taxon>Schistosomatoidea</taxon>
        <taxon>Schistosomatidae</taxon>
        <taxon>Schistosoma</taxon>
    </lineage>
</organism>
<dbReference type="GO" id="GO:0006508">
    <property type="term" value="P:proteolysis"/>
    <property type="evidence" value="ECO:0007669"/>
    <property type="project" value="UniProtKB-KW"/>
</dbReference>
<feature type="disulfide bond" evidence="12">
    <location>
        <begin position="661"/>
        <end position="681"/>
    </location>
</feature>
<dbReference type="GO" id="GO:0004222">
    <property type="term" value="F:metalloendopeptidase activity"/>
    <property type="evidence" value="ECO:0007669"/>
    <property type="project" value="InterPro"/>
</dbReference>
<feature type="binding site" evidence="11">
    <location>
        <position position="621"/>
    </location>
    <ligand>
        <name>Ca(2+)</name>
        <dbReference type="ChEBI" id="CHEBI:29108"/>
        <label>1</label>
    </ligand>
</feature>
<dbReference type="GO" id="GO:0005576">
    <property type="term" value="C:extracellular region"/>
    <property type="evidence" value="ECO:0007669"/>
    <property type="project" value="UniProtKB-SubCell"/>
</dbReference>
<dbReference type="PRINTS" id="PR01857">
    <property type="entry name" value="ADAMTSFAMILY"/>
</dbReference>
<dbReference type="SMART" id="SM00209">
    <property type="entry name" value="TSP1"/>
    <property type="match status" value="5"/>
</dbReference>
<keyword evidence="4 11" id="KW-0479">Metal-binding</keyword>
<dbReference type="SUPFAM" id="SSF55486">
    <property type="entry name" value="Metalloproteases ('zincins'), catalytic domain"/>
    <property type="match status" value="1"/>
</dbReference>
<dbReference type="PROSITE" id="PS50215">
    <property type="entry name" value="ADAM_MEPRO"/>
    <property type="match status" value="1"/>
</dbReference>
<evidence type="ECO:0000256" key="9">
    <source>
        <dbReference type="ARBA" id="ARBA00023180"/>
    </source>
</evidence>
<dbReference type="GO" id="GO:0007229">
    <property type="term" value="P:integrin-mediated signaling pathway"/>
    <property type="evidence" value="ECO:0007669"/>
    <property type="project" value="UniProtKB-KW"/>
</dbReference>
<comment type="caution">
    <text evidence="13">Lacks conserved residue(s) required for the propagation of feature annotation.</text>
</comment>
<feature type="disulfide bond" evidence="12">
    <location>
        <begin position="728"/>
        <end position="765"/>
    </location>
</feature>
<feature type="domain" description="Peptidase M12B" evidence="14">
    <location>
        <begin position="367"/>
        <end position="619"/>
    </location>
</feature>
<feature type="binding site" evidence="11">
    <location>
        <position position="370"/>
    </location>
    <ligand>
        <name>Ca(2+)</name>
        <dbReference type="ChEBI" id="CHEBI:29108"/>
        <label>1</label>
    </ligand>
</feature>
<dbReference type="InterPro" id="IPR001590">
    <property type="entry name" value="Peptidase_M12B"/>
</dbReference>
<evidence type="ECO:0000256" key="1">
    <source>
        <dbReference type="ARBA" id="ARBA00004613"/>
    </source>
</evidence>